<organism evidence="5 6">
    <name type="scientific">Luteimonas fraxinea</name>
    <dbReference type="NCBI Taxonomy" id="2901869"/>
    <lineage>
        <taxon>Bacteria</taxon>
        <taxon>Pseudomonadati</taxon>
        <taxon>Pseudomonadota</taxon>
        <taxon>Gammaproteobacteria</taxon>
        <taxon>Lysobacterales</taxon>
        <taxon>Lysobacteraceae</taxon>
        <taxon>Luteimonas</taxon>
    </lineage>
</organism>
<name>A0ABS8UIP9_9GAMM</name>
<sequence>MAQKTDGLRAVLSHPAFYDFLQTALGAGRARARMMSDHIRPRKDDRVLDIGCGTAELLPYFPVDIDYVGFDLSSRYIDAARKRYGDRGRFECMDVADFQDTQVRQHGADLVLAIGILHHLDDDQARSLINVASSMLRPGGRFISMDGTLVAGQSAAARGLILRDRGQNIREPDGYAGLATGSFTEIKPVVRHDLLYVPYTHCILECTR</sequence>
<dbReference type="Gene3D" id="3.40.50.150">
    <property type="entry name" value="Vaccinia Virus protein VP39"/>
    <property type="match status" value="1"/>
</dbReference>
<keyword evidence="3" id="KW-0949">S-adenosyl-L-methionine</keyword>
<evidence type="ECO:0000256" key="2">
    <source>
        <dbReference type="ARBA" id="ARBA00022679"/>
    </source>
</evidence>
<gene>
    <name evidence="5" type="ORF">LTT95_16755</name>
</gene>
<dbReference type="CDD" id="cd02440">
    <property type="entry name" value="AdoMet_MTases"/>
    <property type="match status" value="1"/>
</dbReference>
<dbReference type="SUPFAM" id="SSF53335">
    <property type="entry name" value="S-adenosyl-L-methionine-dependent methyltransferases"/>
    <property type="match status" value="1"/>
</dbReference>
<feature type="domain" description="Methyltransferase type 12" evidence="4">
    <location>
        <begin position="48"/>
        <end position="142"/>
    </location>
</feature>
<dbReference type="GO" id="GO:0008168">
    <property type="term" value="F:methyltransferase activity"/>
    <property type="evidence" value="ECO:0007669"/>
    <property type="project" value="UniProtKB-KW"/>
</dbReference>
<dbReference type="InterPro" id="IPR029063">
    <property type="entry name" value="SAM-dependent_MTases_sf"/>
</dbReference>
<comment type="caution">
    <text evidence="5">The sequence shown here is derived from an EMBL/GenBank/DDBJ whole genome shotgun (WGS) entry which is preliminary data.</text>
</comment>
<dbReference type="RefSeq" id="WP_232137943.1">
    <property type="nucleotide sequence ID" value="NZ_CP089507.1"/>
</dbReference>
<dbReference type="InterPro" id="IPR013217">
    <property type="entry name" value="Methyltransf_12"/>
</dbReference>
<evidence type="ECO:0000313" key="5">
    <source>
        <dbReference type="EMBL" id="MCD9098591.1"/>
    </source>
</evidence>
<evidence type="ECO:0000256" key="1">
    <source>
        <dbReference type="ARBA" id="ARBA00022603"/>
    </source>
</evidence>
<dbReference type="EMBL" id="JAJQKU010000007">
    <property type="protein sequence ID" value="MCD9098591.1"/>
    <property type="molecule type" value="Genomic_DNA"/>
</dbReference>
<reference evidence="5" key="2">
    <citation type="journal article" date="2022" name="Syst. Appl. Microbiol.">
        <title>Physiological and genomic characterisation of Luteimonas fraxinea sp. nov., a bacterial species associated with trees tolerant to ash dieback.</title>
        <authorList>
            <person name="Ulrich K."/>
            <person name="Becker R."/>
            <person name="Behrendt U."/>
            <person name="Kube M."/>
            <person name="Schneck V."/>
            <person name="Ulrich A."/>
        </authorList>
    </citation>
    <scope>NUCLEOTIDE SEQUENCE</scope>
    <source>
        <strain evidence="5">A1P009</strain>
    </source>
</reference>
<dbReference type="PANTHER" id="PTHR43464:SF19">
    <property type="entry name" value="UBIQUINONE BIOSYNTHESIS O-METHYLTRANSFERASE, MITOCHONDRIAL"/>
    <property type="match status" value="1"/>
</dbReference>
<keyword evidence="1 5" id="KW-0489">Methyltransferase</keyword>
<accession>A0ABS8UIP9</accession>
<keyword evidence="6" id="KW-1185">Reference proteome</keyword>
<keyword evidence="2" id="KW-0808">Transferase</keyword>
<protein>
    <submittedName>
        <fullName evidence="5">Class I SAM-dependent methyltransferase</fullName>
    </submittedName>
</protein>
<dbReference type="PANTHER" id="PTHR43464">
    <property type="entry name" value="METHYLTRANSFERASE"/>
    <property type="match status" value="1"/>
</dbReference>
<dbReference type="Proteomes" id="UP001430360">
    <property type="component" value="Unassembled WGS sequence"/>
</dbReference>
<evidence type="ECO:0000313" key="6">
    <source>
        <dbReference type="Proteomes" id="UP001430360"/>
    </source>
</evidence>
<reference evidence="5" key="1">
    <citation type="submission" date="2021-12" db="EMBL/GenBank/DDBJ databases">
        <authorList>
            <person name="Ulrich A."/>
        </authorList>
    </citation>
    <scope>NUCLEOTIDE SEQUENCE</scope>
    <source>
        <strain evidence="5">A1P009</strain>
    </source>
</reference>
<dbReference type="GO" id="GO:0032259">
    <property type="term" value="P:methylation"/>
    <property type="evidence" value="ECO:0007669"/>
    <property type="project" value="UniProtKB-KW"/>
</dbReference>
<dbReference type="Pfam" id="PF08242">
    <property type="entry name" value="Methyltransf_12"/>
    <property type="match status" value="1"/>
</dbReference>
<evidence type="ECO:0000256" key="3">
    <source>
        <dbReference type="ARBA" id="ARBA00022691"/>
    </source>
</evidence>
<proteinExistence type="predicted"/>
<evidence type="ECO:0000259" key="4">
    <source>
        <dbReference type="Pfam" id="PF08242"/>
    </source>
</evidence>